<dbReference type="STRING" id="109376.A0A0D3AKA4"/>
<dbReference type="InterPro" id="IPR046867">
    <property type="entry name" value="AldOxase/xan_DH_MoCoBD2"/>
</dbReference>
<dbReference type="InterPro" id="IPR037165">
    <property type="entry name" value="AldOxase/xan_DH_Mopterin-bd_sf"/>
</dbReference>
<dbReference type="InterPro" id="IPR016208">
    <property type="entry name" value="Ald_Oxase/xanthine_DH-like"/>
</dbReference>
<dbReference type="GO" id="GO:0005506">
    <property type="term" value="F:iron ion binding"/>
    <property type="evidence" value="ECO:0007669"/>
    <property type="project" value="InterPro"/>
</dbReference>
<evidence type="ECO:0000256" key="3">
    <source>
        <dbReference type="SAM" id="MobiDB-lite"/>
    </source>
</evidence>
<feature type="transmembrane region" description="Helical" evidence="4">
    <location>
        <begin position="190"/>
        <end position="209"/>
    </location>
</feature>
<dbReference type="PANTHER" id="PTHR11908:SF148">
    <property type="entry name" value="ALDEHYDE OXIDASE"/>
    <property type="match status" value="1"/>
</dbReference>
<accession>A0A0D3AKA4</accession>
<feature type="compositionally biased region" description="Polar residues" evidence="3">
    <location>
        <begin position="122"/>
        <end position="133"/>
    </location>
</feature>
<dbReference type="EnsemblPlants" id="Bo2g023300.1">
    <property type="protein sequence ID" value="Bo2g023300.1"/>
    <property type="gene ID" value="Bo2g023300"/>
</dbReference>
<dbReference type="Pfam" id="PF20256">
    <property type="entry name" value="MoCoBD_2"/>
    <property type="match status" value="1"/>
</dbReference>
<evidence type="ECO:0000256" key="4">
    <source>
        <dbReference type="SAM" id="Phobius"/>
    </source>
</evidence>
<protein>
    <recommendedName>
        <fullName evidence="5">SHSP domain-containing protein</fullName>
    </recommendedName>
</protein>
<evidence type="ECO:0000259" key="5">
    <source>
        <dbReference type="PROSITE" id="PS01031"/>
    </source>
</evidence>
<keyword evidence="7" id="KW-1185">Reference proteome</keyword>
<dbReference type="eggNOG" id="KOG0710">
    <property type="taxonomic scope" value="Eukaryota"/>
</dbReference>
<dbReference type="AlphaFoldDB" id="A0A0D3AKA4"/>
<dbReference type="InterPro" id="IPR008978">
    <property type="entry name" value="HSP20-like_chaperone"/>
</dbReference>
<evidence type="ECO:0000256" key="2">
    <source>
        <dbReference type="RuleBase" id="RU003616"/>
    </source>
</evidence>
<dbReference type="PANTHER" id="PTHR11908">
    <property type="entry name" value="XANTHINE DEHYDROGENASE"/>
    <property type="match status" value="1"/>
</dbReference>
<dbReference type="GO" id="GO:0004031">
    <property type="term" value="F:aldehyde oxidase activity"/>
    <property type="evidence" value="ECO:0007669"/>
    <property type="project" value="TreeGrafter"/>
</dbReference>
<keyword evidence="4" id="KW-0812">Transmembrane</keyword>
<comment type="similarity">
    <text evidence="1 2">Belongs to the small heat shock protein (HSP20) family.</text>
</comment>
<evidence type="ECO:0000313" key="7">
    <source>
        <dbReference type="Proteomes" id="UP000032141"/>
    </source>
</evidence>
<dbReference type="InterPro" id="IPR002068">
    <property type="entry name" value="A-crystallin/Hsp20_dom"/>
</dbReference>
<dbReference type="OMA" id="WEFRRIN"/>
<reference evidence="6 7" key="1">
    <citation type="journal article" date="2014" name="Genome Biol.">
        <title>Transcriptome and methylome profiling reveals relics of genome dominance in the mesopolyploid Brassica oleracea.</title>
        <authorList>
            <person name="Parkin I.A."/>
            <person name="Koh C."/>
            <person name="Tang H."/>
            <person name="Robinson S.J."/>
            <person name="Kagale S."/>
            <person name="Clarke W.E."/>
            <person name="Town C.D."/>
            <person name="Nixon J."/>
            <person name="Krishnakumar V."/>
            <person name="Bidwell S.L."/>
            <person name="Denoeud F."/>
            <person name="Belcram H."/>
            <person name="Links M.G."/>
            <person name="Just J."/>
            <person name="Clarke C."/>
            <person name="Bender T."/>
            <person name="Huebert T."/>
            <person name="Mason A.S."/>
            <person name="Pires J.C."/>
            <person name="Barker G."/>
            <person name="Moore J."/>
            <person name="Walley P.G."/>
            <person name="Manoli S."/>
            <person name="Batley J."/>
            <person name="Edwards D."/>
            <person name="Nelson M.N."/>
            <person name="Wang X."/>
            <person name="Paterson A.H."/>
            <person name="King G."/>
            <person name="Bancroft I."/>
            <person name="Chalhoub B."/>
            <person name="Sharpe A.G."/>
        </authorList>
    </citation>
    <scope>NUCLEOTIDE SEQUENCE</scope>
    <source>
        <strain evidence="6 7">cv. TO1000</strain>
    </source>
</reference>
<feature type="compositionally biased region" description="Basic and acidic residues" evidence="3">
    <location>
        <begin position="134"/>
        <end position="160"/>
    </location>
</feature>
<dbReference type="Proteomes" id="UP000032141">
    <property type="component" value="Chromosome C2"/>
</dbReference>
<evidence type="ECO:0000256" key="1">
    <source>
        <dbReference type="PROSITE-ProRule" id="PRU00285"/>
    </source>
</evidence>
<dbReference type="HOGENOM" id="CLU_431082_0_0_1"/>
<keyword evidence="4" id="KW-0472">Membrane</keyword>
<proteinExistence type="inferred from homology"/>
<dbReference type="Gene3D" id="2.60.40.790">
    <property type="match status" value="1"/>
</dbReference>
<dbReference type="CDD" id="cd06464">
    <property type="entry name" value="ACD_sHsps-like"/>
    <property type="match status" value="1"/>
</dbReference>
<dbReference type="Gramene" id="Bo2g023300.1">
    <property type="protein sequence ID" value="Bo2g023300.1"/>
    <property type="gene ID" value="Bo2g023300"/>
</dbReference>
<feature type="domain" description="SHSP" evidence="5">
    <location>
        <begin position="7"/>
        <end position="112"/>
    </location>
</feature>
<feature type="compositionally biased region" description="Basic and acidic residues" evidence="3">
    <location>
        <begin position="112"/>
        <end position="121"/>
    </location>
</feature>
<dbReference type="SUPFAM" id="SSF56003">
    <property type="entry name" value="Molybdenum cofactor-binding domain"/>
    <property type="match status" value="1"/>
</dbReference>
<keyword evidence="4" id="KW-1133">Transmembrane helix</keyword>
<dbReference type="SUPFAM" id="SSF49764">
    <property type="entry name" value="HSP20-like chaperones"/>
    <property type="match status" value="1"/>
</dbReference>
<reference evidence="6" key="2">
    <citation type="submission" date="2015-03" db="UniProtKB">
        <authorList>
            <consortium name="EnsemblPlants"/>
        </authorList>
    </citation>
    <scope>IDENTIFICATION</scope>
</reference>
<name>A0A0D3AKA4_BRAOL</name>
<dbReference type="Pfam" id="PF00011">
    <property type="entry name" value="HSP20"/>
    <property type="match status" value="1"/>
</dbReference>
<dbReference type="eggNOG" id="KOG0430">
    <property type="taxonomic scope" value="Eukaryota"/>
</dbReference>
<evidence type="ECO:0000313" key="6">
    <source>
        <dbReference type="EnsemblPlants" id="Bo2g023300.1"/>
    </source>
</evidence>
<organism evidence="6 7">
    <name type="scientific">Brassica oleracea var. oleracea</name>
    <dbReference type="NCBI Taxonomy" id="109376"/>
    <lineage>
        <taxon>Eukaryota</taxon>
        <taxon>Viridiplantae</taxon>
        <taxon>Streptophyta</taxon>
        <taxon>Embryophyta</taxon>
        <taxon>Tracheophyta</taxon>
        <taxon>Spermatophyta</taxon>
        <taxon>Magnoliopsida</taxon>
        <taxon>eudicotyledons</taxon>
        <taxon>Gunneridae</taxon>
        <taxon>Pentapetalae</taxon>
        <taxon>rosids</taxon>
        <taxon>malvids</taxon>
        <taxon>Brassicales</taxon>
        <taxon>Brassicaceae</taxon>
        <taxon>Brassiceae</taxon>
        <taxon>Brassica</taxon>
    </lineage>
</organism>
<feature type="region of interest" description="Disordered" evidence="3">
    <location>
        <begin position="96"/>
        <end position="160"/>
    </location>
</feature>
<dbReference type="PROSITE" id="PS01031">
    <property type="entry name" value="SHSP"/>
    <property type="match status" value="1"/>
</dbReference>
<dbReference type="Gene3D" id="3.30.365.10">
    <property type="entry name" value="Aldehyde oxidase/xanthine dehydrogenase, molybdopterin binding domain"/>
    <property type="match status" value="3"/>
</dbReference>
<sequence length="635" mass="70630">MANIGMEKVYQEFDPVTRWTSEPDAEILVVDLPGFKKEQLKLAVSSTRKLRLTGERRTGGHKWIRFHKEVLVPLTLDIDSVSATFKDNKLYVRHPKVKKTQVPQTKPPVIKKPHDQHEKNRGQGSKASQSGVKTEQRKHDARKKEAADEPREALSSKDHEEKDKVGAKWFEKYKQATGNMVKEAKNKRQLLCNLAASISLVLLILLTSVRAPGDVQGSYIAEAIIEKVASYLSIDVDVIRKVNLHTYESLRLFHDKKAGEPTEYTLPLLWDKLAEFSGFNQRIKVVEEFNALNKWRKRGISRVPAVYGVPMRFTPGRVSVLSDGSIVVEVPGIEIGQGLWTKVKQMVAFSLGLIQCGTTSDELLDKIRVIQADTLSLVQGSVTGGSTTSEASSEAARICCDGLVERLLPVHAALVEKTGGPVTWDSLISQAYQQSINMSVSNVYTPDISTGYYLNYGVAASEVEVNILTGETTILRTDIIYDCGKSLNPAVDLGQIEGAFVQGLGFFMLEEYLMNSDGLIVTDSTWTYKIPTVDTIPRQFNVEILNSGHHKNRVLSSKASGEPPLLLAASVHCAVRAAVKEAKKQIQTWSNNNREVVDLSFDLPVPATMPVVKDFCGLDVVEKYLEWNIHQKKNF</sequence>